<evidence type="ECO:0000313" key="15">
    <source>
        <dbReference type="EMBL" id="CAJ57813.1"/>
    </source>
</evidence>
<keyword evidence="10" id="KW-1043">Host membrane</keyword>
<dbReference type="PRINTS" id="PR00349">
    <property type="entry name" value="VIRIONINFFCT"/>
</dbReference>
<comment type="similarity">
    <text evidence="3 13">Belongs to the primate lentivirus group Vif protein family.</text>
</comment>
<evidence type="ECO:0000256" key="7">
    <source>
        <dbReference type="ARBA" id="ARBA00022786"/>
    </source>
</evidence>
<dbReference type="Proteomes" id="UP000258705">
    <property type="component" value="Segment"/>
</dbReference>
<evidence type="ECO:0000256" key="5">
    <source>
        <dbReference type="ARBA" id="ARBA00022553"/>
    </source>
</evidence>
<evidence type="ECO:0000256" key="4">
    <source>
        <dbReference type="ARBA" id="ARBA00022511"/>
    </source>
</evidence>
<keyword evidence="6" id="KW-0945">Host-virus interaction</keyword>
<evidence type="ECO:0000256" key="10">
    <source>
        <dbReference type="ARBA" id="ARBA00022870"/>
    </source>
</evidence>
<feature type="compositionally biased region" description="Polar residues" evidence="14">
    <location>
        <begin position="182"/>
        <end position="191"/>
    </location>
</feature>
<keyword evidence="7" id="KW-0833">Ubl conjugation pathway</keyword>
<sequence>MDKLWVTRLTWKVPRNRMQRWVGTIRYHMYKTKYLQKLIWVHHFQLRMASFTQAKWILPLEEKENRVEYITITQYWCLAPDKGYTSDWDTISIEWSVSDVTLDAKVYSTELTPEVADHLIHTKYFPCFTASAVRQAIRGEVLLAVCEVRHKGRDSPPSLQFLALKVAVRHGKVATQSSSANNIKAHTNTKSSIRKTHERSKGRDAHTLHKRRGHWSLESLCRVTSRA</sequence>
<evidence type="ECO:0000256" key="12">
    <source>
        <dbReference type="ARBA" id="ARBA00023200"/>
    </source>
</evidence>
<dbReference type="GO" id="GO:0030430">
    <property type="term" value="C:host cell cytoplasm"/>
    <property type="evidence" value="ECO:0007669"/>
    <property type="project" value="UniProtKB-SubCell"/>
</dbReference>
<dbReference type="InterPro" id="IPR000475">
    <property type="entry name" value="Vif"/>
</dbReference>
<evidence type="ECO:0000256" key="13">
    <source>
        <dbReference type="RuleBase" id="RU003341"/>
    </source>
</evidence>
<name>Q1XE74_SIV</name>
<evidence type="ECO:0000256" key="6">
    <source>
        <dbReference type="ARBA" id="ARBA00022581"/>
    </source>
</evidence>
<reference evidence="15 16" key="1">
    <citation type="journal article" date="2006" name="Virology">
        <title>Molecular characterization of a novel simian immunodeficiency virus lineage (SIVtal) from northern talapoins (Miopithecus ogouensis).</title>
        <authorList>
            <person name="Liegeois F."/>
            <person name="Courgnaud V."/>
            <person name="Switzer W.M."/>
            <person name="Murphy H.W."/>
            <person name="Loul S."/>
            <person name="Aghokeng A."/>
            <person name="Pourrut X."/>
            <person name="Mpoudi-Ngole E."/>
            <person name="Delaporte E."/>
            <person name="Peeters M."/>
        </authorList>
    </citation>
    <scope>NUCLEOTIDE SEQUENCE [LARGE SCALE GENOMIC DNA]</scope>
    <source>
        <strain evidence="15">SIVtal-01CM8023</strain>
    </source>
</reference>
<evidence type="ECO:0000256" key="2">
    <source>
        <dbReference type="ARBA" id="ARBA00004501"/>
    </source>
</evidence>
<feature type="region of interest" description="Disordered" evidence="14">
    <location>
        <begin position="182"/>
        <end position="209"/>
    </location>
</feature>
<evidence type="ECO:0000256" key="1">
    <source>
        <dbReference type="ARBA" id="ARBA00004328"/>
    </source>
</evidence>
<dbReference type="Pfam" id="PF00559">
    <property type="entry name" value="Vif"/>
    <property type="match status" value="1"/>
</dbReference>
<organism evidence="15 16">
    <name type="scientific">Simian immunodeficiency virus</name>
    <name type="common">SIV</name>
    <dbReference type="NCBI Taxonomy" id="11723"/>
    <lineage>
        <taxon>Viruses</taxon>
        <taxon>Riboviria</taxon>
        <taxon>Pararnavirae</taxon>
        <taxon>Artverviricota</taxon>
        <taxon>Revtraviricetes</taxon>
        <taxon>Ortervirales</taxon>
        <taxon>Retroviridae</taxon>
        <taxon>Orthoretrovirinae</taxon>
        <taxon>Lentivirus</taxon>
        <taxon>Lentivirus simimdef</taxon>
    </lineage>
</organism>
<keyword evidence="9" id="KW-0946">Virion</keyword>
<dbReference type="GO" id="GO:0044423">
    <property type="term" value="C:virion component"/>
    <property type="evidence" value="ECO:0007669"/>
    <property type="project" value="UniProtKB-KW"/>
</dbReference>
<dbReference type="EMBL" id="AM182197">
    <property type="protein sequence ID" value="CAJ57813.1"/>
    <property type="molecule type" value="Genomic_DNA"/>
</dbReference>
<dbReference type="GO" id="GO:0020002">
    <property type="term" value="C:host cell plasma membrane"/>
    <property type="evidence" value="ECO:0007669"/>
    <property type="project" value="UniProtKB-SubCell"/>
</dbReference>
<protein>
    <recommendedName>
        <fullName evidence="13">Virion infectivity factor</fullName>
    </recommendedName>
</protein>
<keyword evidence="4" id="KW-1032">Host cell membrane</keyword>
<evidence type="ECO:0000256" key="8">
    <source>
        <dbReference type="ARBA" id="ARBA00022843"/>
    </source>
</evidence>
<comment type="subcellular location">
    <subcellularLocation>
        <location evidence="2 13">Host cell membrane</location>
        <topology evidence="2 13">Peripheral membrane protein</topology>
        <orientation evidence="2 13">Cytoplasmic side</orientation>
    </subcellularLocation>
    <subcellularLocation>
        <location evidence="13">Host cytoplasm</location>
    </subcellularLocation>
    <subcellularLocation>
        <location evidence="1 13">Virion</location>
    </subcellularLocation>
    <text evidence="13">In the cytoplasm, seems to colocalize with intermediate filament vimentin. A fraction is associated with the cytoplasmic side of cellular membranes, presumably via the interaction with Pr55Gag precursor.</text>
</comment>
<organismHost>
    <name type="scientific">Cercopithecidae</name>
    <name type="common">Old World monkeys</name>
    <dbReference type="NCBI Taxonomy" id="9527"/>
</organismHost>
<accession>Q1XE74</accession>
<evidence type="ECO:0000256" key="9">
    <source>
        <dbReference type="ARBA" id="ARBA00022844"/>
    </source>
</evidence>
<evidence type="ECO:0000313" key="16">
    <source>
        <dbReference type="Proteomes" id="UP000258705"/>
    </source>
</evidence>
<proteinExistence type="inferred from homology"/>
<evidence type="ECO:0000256" key="11">
    <source>
        <dbReference type="ARBA" id="ARBA00023136"/>
    </source>
</evidence>
<dbReference type="GO" id="GO:0019058">
    <property type="term" value="P:viral life cycle"/>
    <property type="evidence" value="ECO:0007669"/>
    <property type="project" value="InterPro"/>
</dbReference>
<organismHost>
    <name type="scientific">Pan troglodytes</name>
    <name type="common">Chimpanzee</name>
    <dbReference type="NCBI Taxonomy" id="9598"/>
</organismHost>
<keyword evidence="5" id="KW-0597">Phosphoprotein</keyword>
<evidence type="ECO:0000256" key="3">
    <source>
        <dbReference type="ARBA" id="ARBA00006372"/>
    </source>
</evidence>
<keyword evidence="11" id="KW-0472">Membrane</keyword>
<keyword evidence="8" id="KW-0832">Ubl conjugation</keyword>
<keyword evidence="12" id="KW-1035">Host cytoplasm</keyword>
<gene>
    <name evidence="15" type="primary">VIF</name>
</gene>
<evidence type="ECO:0000256" key="14">
    <source>
        <dbReference type="SAM" id="MobiDB-lite"/>
    </source>
</evidence>